<feature type="compositionally biased region" description="Basic and acidic residues" evidence="1">
    <location>
        <begin position="10"/>
        <end position="28"/>
    </location>
</feature>
<name>A0A9P8C188_9HELO</name>
<proteinExistence type="predicted"/>
<reference evidence="2" key="1">
    <citation type="journal article" date="2021" name="IMA Fungus">
        <title>Genomic characterization of three marine fungi, including Emericellopsis atlantica sp. nov. with signatures of a generalist lifestyle and marine biomass degradation.</title>
        <authorList>
            <person name="Hagestad O.C."/>
            <person name="Hou L."/>
            <person name="Andersen J.H."/>
            <person name="Hansen E.H."/>
            <person name="Altermark B."/>
            <person name="Li C."/>
            <person name="Kuhnert E."/>
            <person name="Cox R.J."/>
            <person name="Crous P.W."/>
            <person name="Spatafora J.W."/>
            <person name="Lail K."/>
            <person name="Amirebrahimi M."/>
            <person name="Lipzen A."/>
            <person name="Pangilinan J."/>
            <person name="Andreopoulos W."/>
            <person name="Hayes R.D."/>
            <person name="Ng V."/>
            <person name="Grigoriev I.V."/>
            <person name="Jackson S.A."/>
            <person name="Sutton T.D.S."/>
            <person name="Dobson A.D.W."/>
            <person name="Rama T."/>
        </authorList>
    </citation>
    <scope>NUCLEOTIDE SEQUENCE</scope>
    <source>
        <strain evidence="2">TRa018bII</strain>
    </source>
</reference>
<feature type="compositionally biased region" description="Basic residues" evidence="1">
    <location>
        <begin position="93"/>
        <end position="102"/>
    </location>
</feature>
<accession>A0A9P8C188</accession>
<evidence type="ECO:0000313" key="3">
    <source>
        <dbReference type="Proteomes" id="UP000824998"/>
    </source>
</evidence>
<gene>
    <name evidence="2" type="ORF">BJ875DRAFT_218396</name>
</gene>
<feature type="region of interest" description="Disordered" evidence="1">
    <location>
        <begin position="1"/>
        <end position="33"/>
    </location>
</feature>
<evidence type="ECO:0000313" key="2">
    <source>
        <dbReference type="EMBL" id="KAG9228886.1"/>
    </source>
</evidence>
<protein>
    <submittedName>
        <fullName evidence="2">Uncharacterized protein</fullName>
    </submittedName>
</protein>
<feature type="region of interest" description="Disordered" evidence="1">
    <location>
        <begin position="69"/>
        <end position="123"/>
    </location>
</feature>
<feature type="region of interest" description="Disordered" evidence="1">
    <location>
        <begin position="155"/>
        <end position="189"/>
    </location>
</feature>
<dbReference type="Proteomes" id="UP000824998">
    <property type="component" value="Unassembled WGS sequence"/>
</dbReference>
<comment type="caution">
    <text evidence="2">The sequence shown here is derived from an EMBL/GenBank/DDBJ whole genome shotgun (WGS) entry which is preliminary data.</text>
</comment>
<sequence>MITEPFEWDPNVRLEGEGARERNSREDSLAGEPPDIVYGGLYGGPSCTVGLPWALGMLGLSSPPSIYGRRRGSRIEDPNPSELLSPRTATARARTRRRGGRWRSKEVEQRGGGAKRWRSTGSTPAAVAELSRRNGVLTALCGTVRGTVQYLLSPGLKSKPTVANKDDPANQRAGIFSKANQGKSFGPTR</sequence>
<evidence type="ECO:0000256" key="1">
    <source>
        <dbReference type="SAM" id="MobiDB-lite"/>
    </source>
</evidence>
<keyword evidence="3" id="KW-1185">Reference proteome</keyword>
<dbReference type="AlphaFoldDB" id="A0A9P8C188"/>
<dbReference type="EMBL" id="MU251846">
    <property type="protein sequence ID" value="KAG9228886.1"/>
    <property type="molecule type" value="Genomic_DNA"/>
</dbReference>
<organism evidence="2 3">
    <name type="scientific">Amylocarpus encephaloides</name>
    <dbReference type="NCBI Taxonomy" id="45428"/>
    <lineage>
        <taxon>Eukaryota</taxon>
        <taxon>Fungi</taxon>
        <taxon>Dikarya</taxon>
        <taxon>Ascomycota</taxon>
        <taxon>Pezizomycotina</taxon>
        <taxon>Leotiomycetes</taxon>
        <taxon>Helotiales</taxon>
        <taxon>Helotiales incertae sedis</taxon>
        <taxon>Amylocarpus</taxon>
    </lineage>
</organism>